<dbReference type="AlphaFoldDB" id="A0A7R9ZX16"/>
<accession>A0A7R9ZX16</accession>
<organism evidence="1">
    <name type="scientific">Pyrodinium bahamense</name>
    <dbReference type="NCBI Taxonomy" id="73915"/>
    <lineage>
        <taxon>Eukaryota</taxon>
        <taxon>Sar</taxon>
        <taxon>Alveolata</taxon>
        <taxon>Dinophyceae</taxon>
        <taxon>Gonyaulacales</taxon>
        <taxon>Pyrocystaceae</taxon>
        <taxon>Pyrodinium</taxon>
    </lineage>
</organism>
<evidence type="ECO:0000313" key="1">
    <source>
        <dbReference type="EMBL" id="CAD8346351.1"/>
    </source>
</evidence>
<protein>
    <submittedName>
        <fullName evidence="1">Uncharacterized protein</fullName>
    </submittedName>
</protein>
<reference evidence="1" key="1">
    <citation type="submission" date="2021-01" db="EMBL/GenBank/DDBJ databases">
        <authorList>
            <person name="Corre E."/>
            <person name="Pelletier E."/>
            <person name="Niang G."/>
            <person name="Scheremetjew M."/>
            <person name="Finn R."/>
            <person name="Kale V."/>
            <person name="Holt S."/>
            <person name="Cochrane G."/>
            <person name="Meng A."/>
            <person name="Brown T."/>
            <person name="Cohen L."/>
        </authorList>
    </citation>
    <scope>NUCLEOTIDE SEQUENCE</scope>
    <source>
        <strain evidence="1">Pbaha01</strain>
    </source>
</reference>
<sequence length="226" mass="24825">MAPFILSSTGLGLPVAFDGTESAQITALQDTLKDLDNFHRGFEVFRQSAKGPTGVPESLSLAWEKVYRHKDRLGKVKDYLWDCTRREEALTGPRPENLGDPDARQKMEGSVSALINNVVRESNELVSTCDKAQRLIGDPSNSGVSDEVMQLSKYLERAREKISNMVVGETMEATTPALLNIAALSLPLVRTAGLVSGNSSRAPWAGSHRSSHRRVRHHSGTLVRFL</sequence>
<name>A0A7R9ZX16_9DINO</name>
<dbReference type="EMBL" id="HBEG01003642">
    <property type="protein sequence ID" value="CAD8346351.1"/>
    <property type="molecule type" value="Transcribed_RNA"/>
</dbReference>
<gene>
    <name evidence="1" type="ORF">PBAH0796_LOCUS2089</name>
</gene>
<proteinExistence type="predicted"/>